<sequence length="410" mass="44633">MLEFLLCSVFTILPDYLFRRYAQGKRLGREINFFSVWFELRWGITACLILTISLITVIFYYHPSTSNAGSIFRTVSILPQKGGRVSEVMVTLGQEVEAGAPIFRLEDSSERTAVETAKRRIAEVEASMVVAKSELAKAQGTLTEARAAYAGTKDEYDRKIVLYNEGSAAVTEREVERLTILLEQRQGGIDAAQAGLNAVQSQIDTLLPAQKASAEASLAQAQAELDKMLVVAGVAGRVEQFTLRVGDFVSPVLRPAGILVPRDAGQDSILAGFGQIGAQVIRTGMLVEINCVSKPFTVIPMVVTEVQDVIAGGQFRPTDQLIDLQDRAPPGTLTVFLEPLYAGQTDDLPRGSRCIANAYSNFHDEIASGNLSTGSWLFYHMVDTVGIVHAVLLRIQALVLPVQTLVFSGH</sequence>
<name>A0ABQ6LKX7_9RHOB</name>
<evidence type="ECO:0000313" key="3">
    <source>
        <dbReference type="Proteomes" id="UP001239909"/>
    </source>
</evidence>
<reference evidence="2 3" key="1">
    <citation type="submission" date="2023-04" db="EMBL/GenBank/DDBJ databases">
        <title>Marinoamorphus aggregata gen. nov., sp. Nov., isolate from tissue of brittle star Ophioplocus japonicus.</title>
        <authorList>
            <person name="Kawano K."/>
            <person name="Sawayama S."/>
            <person name="Nakagawa S."/>
        </authorList>
    </citation>
    <scope>NUCLEOTIDE SEQUENCE [LARGE SCALE GENOMIC DNA]</scope>
    <source>
        <strain evidence="2 3">NKW23</strain>
    </source>
</reference>
<dbReference type="Gene3D" id="1.10.287.470">
    <property type="entry name" value="Helix hairpin bin"/>
    <property type="match status" value="1"/>
</dbReference>
<protein>
    <submittedName>
        <fullName evidence="2">HlyD family secretion protein</fullName>
    </submittedName>
</protein>
<dbReference type="SUPFAM" id="SSF111369">
    <property type="entry name" value="HlyD-like secretion proteins"/>
    <property type="match status" value="1"/>
</dbReference>
<evidence type="ECO:0000313" key="2">
    <source>
        <dbReference type="EMBL" id="GMG81051.1"/>
    </source>
</evidence>
<evidence type="ECO:0000256" key="1">
    <source>
        <dbReference type="SAM" id="Phobius"/>
    </source>
</evidence>
<feature type="transmembrane region" description="Helical" evidence="1">
    <location>
        <begin position="40"/>
        <end position="61"/>
    </location>
</feature>
<organism evidence="2 3">
    <name type="scientific">Paralimibaculum aggregatum</name>
    <dbReference type="NCBI Taxonomy" id="3036245"/>
    <lineage>
        <taxon>Bacteria</taxon>
        <taxon>Pseudomonadati</taxon>
        <taxon>Pseudomonadota</taxon>
        <taxon>Alphaproteobacteria</taxon>
        <taxon>Rhodobacterales</taxon>
        <taxon>Paracoccaceae</taxon>
        <taxon>Paralimibaculum</taxon>
    </lineage>
</organism>
<dbReference type="PANTHER" id="PTHR30367">
    <property type="entry name" value="P-HYDROXYBENZOIC ACID EFFLUX PUMP SUBUNIT AAEA-RELATED"/>
    <property type="match status" value="1"/>
</dbReference>
<dbReference type="Gene3D" id="2.40.50.100">
    <property type="match status" value="1"/>
</dbReference>
<keyword evidence="3" id="KW-1185">Reference proteome</keyword>
<keyword evidence="1" id="KW-0472">Membrane</keyword>
<dbReference type="Proteomes" id="UP001239909">
    <property type="component" value="Unassembled WGS sequence"/>
</dbReference>
<gene>
    <name evidence="2" type="ORF">LNKW23_02630</name>
</gene>
<dbReference type="EMBL" id="BSYI01000002">
    <property type="protein sequence ID" value="GMG81051.1"/>
    <property type="molecule type" value="Genomic_DNA"/>
</dbReference>
<comment type="caution">
    <text evidence="2">The sequence shown here is derived from an EMBL/GenBank/DDBJ whole genome shotgun (WGS) entry which is preliminary data.</text>
</comment>
<dbReference type="RefSeq" id="WP_285669675.1">
    <property type="nucleotide sequence ID" value="NZ_BSYI01000002.1"/>
</dbReference>
<proteinExistence type="predicted"/>
<dbReference type="PANTHER" id="PTHR30367:SF12">
    <property type="entry name" value="P-HYDROXYBENZOIC ACID EFFLUX PUMP SUBUNIT AAEA"/>
    <property type="match status" value="1"/>
</dbReference>
<dbReference type="InterPro" id="IPR050393">
    <property type="entry name" value="MFP_Efflux_Pump"/>
</dbReference>
<keyword evidence="1" id="KW-1133">Transmembrane helix</keyword>
<accession>A0ABQ6LKX7</accession>
<keyword evidence="1" id="KW-0812">Transmembrane</keyword>